<evidence type="ECO:0000313" key="4">
    <source>
        <dbReference type="Proteomes" id="UP000238825"/>
    </source>
</evidence>
<evidence type="ECO:0000313" key="3">
    <source>
        <dbReference type="EMBL" id="SUV19580.1"/>
    </source>
</evidence>
<gene>
    <name evidence="2" type="ORF">LS41612_01665</name>
    <name evidence="3" type="ORF">NCTC10338_04468</name>
</gene>
<reference evidence="2 4" key="1">
    <citation type="submission" date="2017-03" db="EMBL/GenBank/DDBJ databases">
        <title>The whole genome sequencing and assembly of Lysinibacillus sphaericus DSM 28T strain.</title>
        <authorList>
            <person name="Lee Y.-J."/>
            <person name="Yi H."/>
            <person name="Bahn Y.-S."/>
            <person name="Kim J.F."/>
            <person name="Lee D.-W."/>
        </authorList>
    </citation>
    <scope>NUCLEOTIDE SEQUENCE [LARGE SCALE GENOMIC DNA]</scope>
    <source>
        <strain evidence="2 4">DSM 28</strain>
    </source>
</reference>
<dbReference type="PANTHER" id="PTHR43346:SF1">
    <property type="entry name" value="QUERCETIN 2,3-DIOXYGENASE-RELATED"/>
    <property type="match status" value="1"/>
</dbReference>
<dbReference type="Gene3D" id="2.60.120.10">
    <property type="entry name" value="Jelly Rolls"/>
    <property type="match status" value="1"/>
</dbReference>
<evidence type="ECO:0000259" key="1">
    <source>
        <dbReference type="Pfam" id="PF07883"/>
    </source>
</evidence>
<dbReference type="EMBL" id="UFSZ01000001">
    <property type="protein sequence ID" value="SUV19580.1"/>
    <property type="molecule type" value="Genomic_DNA"/>
</dbReference>
<dbReference type="CDD" id="cd02223">
    <property type="entry name" value="cupin_Bh2720-like"/>
    <property type="match status" value="1"/>
</dbReference>
<feature type="domain" description="Cupin type-2" evidence="1">
    <location>
        <begin position="84"/>
        <end position="159"/>
    </location>
</feature>
<evidence type="ECO:0000313" key="5">
    <source>
        <dbReference type="Proteomes" id="UP000255295"/>
    </source>
</evidence>
<dbReference type="Pfam" id="PF07883">
    <property type="entry name" value="Cupin_2"/>
    <property type="match status" value="1"/>
</dbReference>
<reference evidence="3 5" key="2">
    <citation type="submission" date="2018-06" db="EMBL/GenBank/DDBJ databases">
        <authorList>
            <consortium name="Pathogen Informatics"/>
            <person name="Doyle S."/>
        </authorList>
    </citation>
    <scope>NUCLEOTIDE SEQUENCE [LARGE SCALE GENOMIC DNA]</scope>
    <source>
        <strain evidence="3 5">NCTC10338</strain>
    </source>
</reference>
<dbReference type="InterPro" id="IPR013096">
    <property type="entry name" value="Cupin_2"/>
</dbReference>
<organism evidence="2 4">
    <name type="scientific">Lysinibacillus sphaericus</name>
    <name type="common">Bacillus sphaericus</name>
    <dbReference type="NCBI Taxonomy" id="1421"/>
    <lineage>
        <taxon>Bacteria</taxon>
        <taxon>Bacillati</taxon>
        <taxon>Bacillota</taxon>
        <taxon>Bacilli</taxon>
        <taxon>Bacillales</taxon>
        <taxon>Bacillaceae</taxon>
        <taxon>Lysinibacillus</taxon>
    </lineage>
</organism>
<protein>
    <submittedName>
        <fullName evidence="2">Cupin</fullName>
    </submittedName>
</protein>
<proteinExistence type="predicted"/>
<name>A0A2S0JVC6_LYSSH</name>
<dbReference type="PANTHER" id="PTHR43346">
    <property type="entry name" value="LIGAND BINDING DOMAIN PROTEIN, PUTATIVE (AFU_ORTHOLOGUE AFUA_6G14370)-RELATED"/>
    <property type="match status" value="1"/>
</dbReference>
<dbReference type="SUPFAM" id="SSF51182">
    <property type="entry name" value="RmlC-like cupins"/>
    <property type="match status" value="1"/>
</dbReference>
<dbReference type="Proteomes" id="UP000238825">
    <property type="component" value="Chromosome"/>
</dbReference>
<sequence length="187" mass="20937">MYYAPYYANIPMYSYGNQSVHWPVPYEVVLPNSAYPYQAVNGNNSQMSTDYGQQPFVVNMEEATKRNNTYRTALWTGSHLQITLMSLNIGEDVGLEMHPYVDQFVYIEQGHGTVQMGSSKENLSFTQNVHDDYAIVIPAGTWHNLTNIGNVPLKLFSIYAPPNHPFGTVHATKADAMASHGGYGQHN</sequence>
<dbReference type="InterPro" id="IPR052538">
    <property type="entry name" value="Flavonoid_dioxygenase-like"/>
</dbReference>
<dbReference type="InterPro" id="IPR014710">
    <property type="entry name" value="RmlC-like_jellyroll"/>
</dbReference>
<dbReference type="GeneID" id="48274887"/>
<dbReference type="AlphaFoldDB" id="A0A2S0JVC6"/>
<dbReference type="RefSeq" id="WP_024364018.1">
    <property type="nucleotide sequence ID" value="NZ_BJNS01000038.1"/>
</dbReference>
<accession>A0A2S0JVC6</accession>
<dbReference type="EMBL" id="CP019980">
    <property type="protein sequence ID" value="AVK95092.1"/>
    <property type="molecule type" value="Genomic_DNA"/>
</dbReference>
<dbReference type="InterPro" id="IPR011051">
    <property type="entry name" value="RmlC_Cupin_sf"/>
</dbReference>
<evidence type="ECO:0000313" key="2">
    <source>
        <dbReference type="EMBL" id="AVK95092.1"/>
    </source>
</evidence>
<dbReference type="Proteomes" id="UP000255295">
    <property type="component" value="Unassembled WGS sequence"/>
</dbReference>